<sequence>MQVNNADKLIELIDDLQVHFIDLQGRMLSAEVGAKQLSQVWTYIARYLNEASEELAQVNTMLELHTFALNFATVINPWRSIKNYTVQISNAFNEMVSG</sequence>
<dbReference type="Proteomes" id="UP000215788">
    <property type="component" value="Unassembled WGS sequence"/>
</dbReference>
<dbReference type="AlphaFoldDB" id="A0A266N4Q0"/>
<comment type="caution">
    <text evidence="1">The sequence shown here is derived from an EMBL/GenBank/DDBJ whole genome shotgun (WGS) entry which is preliminary data.</text>
</comment>
<evidence type="ECO:0000313" key="2">
    <source>
        <dbReference type="Proteomes" id="UP000215788"/>
    </source>
</evidence>
<protein>
    <submittedName>
        <fullName evidence="1">Uncharacterized protein</fullName>
    </submittedName>
</protein>
<organism evidence="1 2">
    <name type="scientific">Pseudomonas lundensis</name>
    <dbReference type="NCBI Taxonomy" id="86185"/>
    <lineage>
        <taxon>Bacteria</taxon>
        <taxon>Pseudomonadati</taxon>
        <taxon>Pseudomonadota</taxon>
        <taxon>Gammaproteobacteria</taxon>
        <taxon>Pseudomonadales</taxon>
        <taxon>Pseudomonadaceae</taxon>
        <taxon>Pseudomonas</taxon>
    </lineage>
</organism>
<dbReference type="Gene3D" id="1.20.1170.10">
    <property type="match status" value="1"/>
</dbReference>
<reference evidence="1 2" key="1">
    <citation type="submission" date="2017-08" db="EMBL/GenBank/DDBJ databases">
        <title>Genomic and metabolic characterisation of spoilage-associated Pseudomonas species.</title>
        <authorList>
            <person name="Stanborough T."/>
            <person name="Fegan N."/>
            <person name="Powell S.M."/>
            <person name="Singh T."/>
            <person name="Tamplin M.L."/>
            <person name="Chandry P.S."/>
        </authorList>
    </citation>
    <scope>NUCLEOTIDE SEQUENCE [LARGE SCALE GENOMIC DNA]</scope>
    <source>
        <strain evidence="1 2">L1802</strain>
    </source>
</reference>
<dbReference type="EMBL" id="NQKI01000061">
    <property type="protein sequence ID" value="OZY57350.1"/>
    <property type="molecule type" value="Genomic_DNA"/>
</dbReference>
<proteinExistence type="predicted"/>
<dbReference type="SUPFAM" id="SSF58100">
    <property type="entry name" value="Bacterial hemolysins"/>
    <property type="match status" value="1"/>
</dbReference>
<evidence type="ECO:0000313" key="1">
    <source>
        <dbReference type="EMBL" id="OZY57350.1"/>
    </source>
</evidence>
<name>A0A266N4Q0_9PSED</name>
<accession>A0A266N4Q0</accession>
<gene>
    <name evidence="1" type="ORF">CJF39_21965</name>
</gene>